<organism evidence="2 3">
    <name type="scientific">Nocardia mexicana</name>
    <dbReference type="NCBI Taxonomy" id="279262"/>
    <lineage>
        <taxon>Bacteria</taxon>
        <taxon>Bacillati</taxon>
        <taxon>Actinomycetota</taxon>
        <taxon>Actinomycetes</taxon>
        <taxon>Mycobacteriales</taxon>
        <taxon>Nocardiaceae</taxon>
        <taxon>Nocardia</taxon>
    </lineage>
</organism>
<keyword evidence="1" id="KW-0812">Transmembrane</keyword>
<dbReference type="OrthoDB" id="10006653at2"/>
<dbReference type="PROSITE" id="PS51257">
    <property type="entry name" value="PROKAR_LIPOPROTEIN"/>
    <property type="match status" value="1"/>
</dbReference>
<accession>A0A370H274</accession>
<comment type="caution">
    <text evidence="2">The sequence shown here is derived from an EMBL/GenBank/DDBJ whole genome shotgun (WGS) entry which is preliminary data.</text>
</comment>
<feature type="transmembrane region" description="Helical" evidence="1">
    <location>
        <begin position="184"/>
        <end position="208"/>
    </location>
</feature>
<feature type="transmembrane region" description="Helical" evidence="1">
    <location>
        <begin position="228"/>
        <end position="248"/>
    </location>
</feature>
<dbReference type="Proteomes" id="UP000255355">
    <property type="component" value="Unassembled WGS sequence"/>
</dbReference>
<reference evidence="2 3" key="1">
    <citation type="submission" date="2018-07" db="EMBL/GenBank/DDBJ databases">
        <title>Genomic Encyclopedia of Type Strains, Phase IV (KMG-IV): sequencing the most valuable type-strain genomes for metagenomic binning, comparative biology and taxonomic classification.</title>
        <authorList>
            <person name="Goeker M."/>
        </authorList>
    </citation>
    <scope>NUCLEOTIDE SEQUENCE [LARGE SCALE GENOMIC DNA]</scope>
    <source>
        <strain evidence="2 3">DSM 44952</strain>
    </source>
</reference>
<keyword evidence="3" id="KW-1185">Reference proteome</keyword>
<feature type="transmembrane region" description="Helical" evidence="1">
    <location>
        <begin position="142"/>
        <end position="163"/>
    </location>
</feature>
<keyword evidence="1" id="KW-0472">Membrane</keyword>
<gene>
    <name evidence="2" type="ORF">DFR68_106554</name>
</gene>
<feature type="transmembrane region" description="Helical" evidence="1">
    <location>
        <begin position="89"/>
        <end position="109"/>
    </location>
</feature>
<feature type="transmembrane region" description="Helical" evidence="1">
    <location>
        <begin position="60"/>
        <end position="82"/>
    </location>
</feature>
<dbReference type="RefSeq" id="WP_147289006.1">
    <property type="nucleotide sequence ID" value="NZ_QQAZ01000006.1"/>
</dbReference>
<feature type="transmembrane region" description="Helical" evidence="1">
    <location>
        <begin position="308"/>
        <end position="332"/>
    </location>
</feature>
<proteinExistence type="predicted"/>
<name>A0A370H274_9NOCA</name>
<keyword evidence="1" id="KW-1133">Transmembrane helix</keyword>
<protein>
    <submittedName>
        <fullName evidence="2">Uncharacterized protein</fullName>
    </submittedName>
</protein>
<dbReference type="AlphaFoldDB" id="A0A370H274"/>
<feature type="transmembrane region" description="Helical" evidence="1">
    <location>
        <begin position="260"/>
        <end position="280"/>
    </location>
</feature>
<dbReference type="EMBL" id="QQAZ01000006">
    <property type="protein sequence ID" value="RDI50115.1"/>
    <property type="molecule type" value="Genomic_DNA"/>
</dbReference>
<evidence type="ECO:0000256" key="1">
    <source>
        <dbReference type="SAM" id="Phobius"/>
    </source>
</evidence>
<evidence type="ECO:0000313" key="2">
    <source>
        <dbReference type="EMBL" id="RDI50115.1"/>
    </source>
</evidence>
<evidence type="ECO:0000313" key="3">
    <source>
        <dbReference type="Proteomes" id="UP000255355"/>
    </source>
</evidence>
<sequence length="338" mass="35185">MAMIGWRRAMPGQVLLVATACAGLTLLLDLAALVGVWVGGTAVAFPGDRYRAGAELLLPWTVNSLAALVVFTALLGAAAWWVHRTRGPGLVALGMTVLPLLTAVSLLQWGLYPLMYETTCRGCDAITYQRASGPTGYPEVRAALLALTALFLVAAVVAACSPATTHRIRTAATPVNRRPSTADVAGTALTALAACAAVLAVTTALIGATARKHTYRSGFVPLPADERAVALVAAGLTAAVAAGTLWYARRLRQGRGGASMLTLAGLGSVGWSVLVTVMLISTPKGGVVPSGWWVEVDPPWVREVHGTFAWAALIALIPAVATVLWPATLRWLRNPGKA</sequence>